<dbReference type="EMBL" id="LNIX01000005">
    <property type="protein sequence ID" value="OXA54803.1"/>
    <property type="molecule type" value="Genomic_DNA"/>
</dbReference>
<gene>
    <name evidence="1" type="ORF">Fcan01_11478</name>
</gene>
<proteinExistence type="predicted"/>
<evidence type="ECO:0000313" key="2">
    <source>
        <dbReference type="Proteomes" id="UP000198287"/>
    </source>
</evidence>
<reference evidence="1 2" key="1">
    <citation type="submission" date="2015-12" db="EMBL/GenBank/DDBJ databases">
        <title>The genome of Folsomia candida.</title>
        <authorList>
            <person name="Faddeeva A."/>
            <person name="Derks M.F."/>
            <person name="Anvar Y."/>
            <person name="Smit S."/>
            <person name="Van Straalen N."/>
            <person name="Roelofs D."/>
        </authorList>
    </citation>
    <scope>NUCLEOTIDE SEQUENCE [LARGE SCALE GENOMIC DNA]</scope>
    <source>
        <strain evidence="1 2">VU population</strain>
        <tissue evidence="1">Whole body</tissue>
    </source>
</reference>
<dbReference type="Proteomes" id="UP000198287">
    <property type="component" value="Unassembled WGS sequence"/>
</dbReference>
<evidence type="ECO:0000313" key="1">
    <source>
        <dbReference type="EMBL" id="OXA54803.1"/>
    </source>
</evidence>
<keyword evidence="2" id="KW-1185">Reference proteome</keyword>
<accession>A0A226EB96</accession>
<protein>
    <submittedName>
        <fullName evidence="1">Uncharacterized protein</fullName>
    </submittedName>
</protein>
<organism evidence="1 2">
    <name type="scientific">Folsomia candida</name>
    <name type="common">Springtail</name>
    <dbReference type="NCBI Taxonomy" id="158441"/>
    <lineage>
        <taxon>Eukaryota</taxon>
        <taxon>Metazoa</taxon>
        <taxon>Ecdysozoa</taxon>
        <taxon>Arthropoda</taxon>
        <taxon>Hexapoda</taxon>
        <taxon>Collembola</taxon>
        <taxon>Entomobryomorpha</taxon>
        <taxon>Isotomoidea</taxon>
        <taxon>Isotomidae</taxon>
        <taxon>Proisotominae</taxon>
        <taxon>Folsomia</taxon>
    </lineage>
</organism>
<name>A0A226EB96_FOLCA</name>
<dbReference type="AlphaFoldDB" id="A0A226EB96"/>
<comment type="caution">
    <text evidence="1">The sequence shown here is derived from an EMBL/GenBank/DDBJ whole genome shotgun (WGS) entry which is preliminary data.</text>
</comment>
<sequence length="244" mass="28087">MEMIVPTIYESPWKGVMDVEGIRVPFDLLAESIFDGIPPIDYFLYKVFYLEILMRTQRMRHLSHSKLSYMRTGEKLFKKLIRYFGMNENFKPVPNGTFSLGDNLTVASRFNKTAILDYPIQPMEYDEQDSCGVIKSLKTCGKDKVKYVKGDGDSFFTRTRGCITNAVRGNYVEKRLKAFISSGIFAQWRVVYASWKPRYLLGHNGNRIGSNVDKVSRLDFSSKITTVIHAEVQELQCSLENVKK</sequence>